<dbReference type="RefSeq" id="WP_088449651.1">
    <property type="nucleotide sequence ID" value="NZ_JACHXO010000001.1"/>
</dbReference>
<comment type="caution">
    <text evidence="1">The sequence shown here is derived from an EMBL/GenBank/DDBJ whole genome shotgun (WGS) entry which is preliminary data.</text>
</comment>
<evidence type="ECO:0000313" key="2">
    <source>
        <dbReference type="Proteomes" id="UP000574369"/>
    </source>
</evidence>
<name>A0ABR6GLU9_9BURK</name>
<protein>
    <submittedName>
        <fullName evidence="1">Uncharacterized protein</fullName>
    </submittedName>
</protein>
<gene>
    <name evidence="1" type="ORF">FHS28_000007</name>
</gene>
<sequence>MAVIRLIVSEYNILWQALKRHQQHLEQVSATTQDEDEQLMADEDLQKMEYMLRDIQDAAKADWGLDLK</sequence>
<evidence type="ECO:0000313" key="1">
    <source>
        <dbReference type="EMBL" id="MBB3192642.1"/>
    </source>
</evidence>
<organism evidence="1 2">
    <name type="scientific">Roseateles terrae</name>
    <dbReference type="NCBI Taxonomy" id="431060"/>
    <lineage>
        <taxon>Bacteria</taxon>
        <taxon>Pseudomonadati</taxon>
        <taxon>Pseudomonadota</taxon>
        <taxon>Betaproteobacteria</taxon>
        <taxon>Burkholderiales</taxon>
        <taxon>Sphaerotilaceae</taxon>
        <taxon>Roseateles</taxon>
    </lineage>
</organism>
<proteinExistence type="predicted"/>
<reference evidence="1 2" key="1">
    <citation type="submission" date="2020-08" db="EMBL/GenBank/DDBJ databases">
        <title>Genomic Encyclopedia of Type Strains, Phase III (KMG-III): the genomes of soil and plant-associated and newly described type strains.</title>
        <authorList>
            <person name="Whitman W."/>
        </authorList>
    </citation>
    <scope>NUCLEOTIDE SEQUENCE [LARGE SCALE GENOMIC DNA]</scope>
    <source>
        <strain evidence="1 2">CECT 7247</strain>
    </source>
</reference>
<keyword evidence="2" id="KW-1185">Reference proteome</keyword>
<dbReference type="Proteomes" id="UP000574369">
    <property type="component" value="Unassembled WGS sequence"/>
</dbReference>
<accession>A0ABR6GLU9</accession>
<dbReference type="EMBL" id="JACHXO010000001">
    <property type="protein sequence ID" value="MBB3192642.1"/>
    <property type="molecule type" value="Genomic_DNA"/>
</dbReference>